<name>A0AAN9PKJ4_CLITE</name>
<gene>
    <name evidence="1" type="ORF">RJT34_13842</name>
</gene>
<keyword evidence="2" id="KW-1185">Reference proteome</keyword>
<dbReference type="AlphaFoldDB" id="A0AAN9PKJ4"/>
<evidence type="ECO:0000313" key="2">
    <source>
        <dbReference type="Proteomes" id="UP001359559"/>
    </source>
</evidence>
<accession>A0AAN9PKJ4</accession>
<reference evidence="1 2" key="1">
    <citation type="submission" date="2024-01" db="EMBL/GenBank/DDBJ databases">
        <title>The genomes of 5 underutilized Papilionoideae crops provide insights into root nodulation and disease resistance.</title>
        <authorList>
            <person name="Yuan L."/>
        </authorList>
    </citation>
    <scope>NUCLEOTIDE SEQUENCE [LARGE SCALE GENOMIC DNA]</scope>
    <source>
        <strain evidence="1">LY-2023</strain>
        <tissue evidence="1">Leaf</tissue>
    </source>
</reference>
<organism evidence="1 2">
    <name type="scientific">Clitoria ternatea</name>
    <name type="common">Butterfly pea</name>
    <dbReference type="NCBI Taxonomy" id="43366"/>
    <lineage>
        <taxon>Eukaryota</taxon>
        <taxon>Viridiplantae</taxon>
        <taxon>Streptophyta</taxon>
        <taxon>Embryophyta</taxon>
        <taxon>Tracheophyta</taxon>
        <taxon>Spermatophyta</taxon>
        <taxon>Magnoliopsida</taxon>
        <taxon>eudicotyledons</taxon>
        <taxon>Gunneridae</taxon>
        <taxon>Pentapetalae</taxon>
        <taxon>rosids</taxon>
        <taxon>fabids</taxon>
        <taxon>Fabales</taxon>
        <taxon>Fabaceae</taxon>
        <taxon>Papilionoideae</taxon>
        <taxon>50 kb inversion clade</taxon>
        <taxon>NPAAA clade</taxon>
        <taxon>indigoferoid/millettioid clade</taxon>
        <taxon>Phaseoleae</taxon>
        <taxon>Clitoria</taxon>
    </lineage>
</organism>
<dbReference type="Proteomes" id="UP001359559">
    <property type="component" value="Unassembled WGS sequence"/>
</dbReference>
<dbReference type="EMBL" id="JAYKXN010000003">
    <property type="protein sequence ID" value="KAK7302945.1"/>
    <property type="molecule type" value="Genomic_DNA"/>
</dbReference>
<proteinExistence type="predicted"/>
<protein>
    <submittedName>
        <fullName evidence="1">Uncharacterized protein</fullName>
    </submittedName>
</protein>
<sequence length="136" mass="14965">MAFNGRWIKQRIHDIICDKHARLPYLFILRKERRPALAKRSYTNGESKEKGSYIDGTERQRQPNTLAVMLTDKFCRSVNSTPFDAASKHMLSLLLAGGKELLGRGSSGAAGIGSGSLAVAGGCSIFRIALTYRFVC</sequence>
<evidence type="ECO:0000313" key="1">
    <source>
        <dbReference type="EMBL" id="KAK7302945.1"/>
    </source>
</evidence>
<comment type="caution">
    <text evidence="1">The sequence shown here is derived from an EMBL/GenBank/DDBJ whole genome shotgun (WGS) entry which is preliminary data.</text>
</comment>